<dbReference type="EMBL" id="PYGA01000003">
    <property type="protein sequence ID" value="PSK99317.1"/>
    <property type="molecule type" value="Genomic_DNA"/>
</dbReference>
<dbReference type="InterPro" id="IPR050857">
    <property type="entry name" value="D-2-hydroxyacid_DH"/>
</dbReference>
<dbReference type="InterPro" id="IPR036291">
    <property type="entry name" value="NAD(P)-bd_dom_sf"/>
</dbReference>
<dbReference type="Pfam" id="PF02826">
    <property type="entry name" value="2-Hacid_dh_C"/>
    <property type="match status" value="1"/>
</dbReference>
<evidence type="ECO:0000259" key="5">
    <source>
        <dbReference type="Pfam" id="PF00389"/>
    </source>
</evidence>
<dbReference type="InterPro" id="IPR029753">
    <property type="entry name" value="D-isomer_DH_CS"/>
</dbReference>
<dbReference type="PANTHER" id="PTHR42789">
    <property type="entry name" value="D-ISOMER SPECIFIC 2-HYDROXYACID DEHYDROGENASE FAMILY PROTEIN (AFU_ORTHOLOGUE AFUA_6G10090)"/>
    <property type="match status" value="1"/>
</dbReference>
<dbReference type="Pfam" id="PF00389">
    <property type="entry name" value="2-Hacid_dh"/>
    <property type="match status" value="1"/>
</dbReference>
<proteinExistence type="inferred from homology"/>
<keyword evidence="3" id="KW-0520">NAD</keyword>
<evidence type="ECO:0000256" key="1">
    <source>
        <dbReference type="ARBA" id="ARBA00005854"/>
    </source>
</evidence>
<dbReference type="OrthoDB" id="117809at2"/>
<keyword evidence="2 4" id="KW-0560">Oxidoreductase</keyword>
<dbReference type="Gene3D" id="3.40.50.720">
    <property type="entry name" value="NAD(P)-binding Rossmann-like Domain"/>
    <property type="match status" value="2"/>
</dbReference>
<gene>
    <name evidence="7" type="ORF">CLV63_10338</name>
</gene>
<dbReference type="PROSITE" id="PS00671">
    <property type="entry name" value="D_2_HYDROXYACID_DH_3"/>
    <property type="match status" value="1"/>
</dbReference>
<dbReference type="CDD" id="cd12171">
    <property type="entry name" value="2-Hacid_dh_10"/>
    <property type="match status" value="1"/>
</dbReference>
<sequence>MKILTAGDHFVTNGLLADALHDRLGAPFDHAELTLPWPHTPFGPVGEVQEASDAEDALIAALPGVRVAVTQMAPFTERALDAADALELLVCCRGGPVNVNLAAAAARGIAVVATPGRNATAAAEHTVALLLAAKRAVPRTHAGLAAGQWRSDLYAYGECGTELGGSTVGLIGYGAIGRKVARVLHAFDARVLVHDPYTDPADAGPHVELTGLDELLAQSTAVSLHARLTPETAGLVDAARIAAMPPGAVLVNTARGGLLDYPAAAAALVSGHLGAAGFDVFDSEPLAADSPLRSAPNVVMTPHLAGATRETAHRAARLSAEAVADHLAGRTPQGLVPAAAR</sequence>
<dbReference type="SUPFAM" id="SSF52283">
    <property type="entry name" value="Formate/glycerate dehydrogenase catalytic domain-like"/>
    <property type="match status" value="1"/>
</dbReference>
<evidence type="ECO:0000256" key="4">
    <source>
        <dbReference type="RuleBase" id="RU003719"/>
    </source>
</evidence>
<dbReference type="Proteomes" id="UP000240542">
    <property type="component" value="Unassembled WGS sequence"/>
</dbReference>
<comment type="similarity">
    <text evidence="1 4">Belongs to the D-isomer specific 2-hydroxyacid dehydrogenase family.</text>
</comment>
<evidence type="ECO:0000313" key="7">
    <source>
        <dbReference type="EMBL" id="PSK99317.1"/>
    </source>
</evidence>
<comment type="caution">
    <text evidence="7">The sequence shown here is derived from an EMBL/GenBank/DDBJ whole genome shotgun (WGS) entry which is preliminary data.</text>
</comment>
<evidence type="ECO:0000256" key="3">
    <source>
        <dbReference type="ARBA" id="ARBA00023027"/>
    </source>
</evidence>
<feature type="domain" description="D-isomer specific 2-hydroxyacid dehydrogenase NAD-binding" evidence="6">
    <location>
        <begin position="127"/>
        <end position="305"/>
    </location>
</feature>
<dbReference type="GO" id="GO:0051287">
    <property type="term" value="F:NAD binding"/>
    <property type="evidence" value="ECO:0007669"/>
    <property type="project" value="InterPro"/>
</dbReference>
<feature type="domain" description="D-isomer specific 2-hydroxyacid dehydrogenase catalytic" evidence="5">
    <location>
        <begin position="48"/>
        <end position="336"/>
    </location>
</feature>
<organism evidence="7 8">
    <name type="scientific">Murinocardiopsis flavida</name>
    <dbReference type="NCBI Taxonomy" id="645275"/>
    <lineage>
        <taxon>Bacteria</taxon>
        <taxon>Bacillati</taxon>
        <taxon>Actinomycetota</taxon>
        <taxon>Actinomycetes</taxon>
        <taxon>Streptosporangiales</taxon>
        <taxon>Nocardiopsidaceae</taxon>
        <taxon>Murinocardiopsis</taxon>
    </lineage>
</organism>
<protein>
    <submittedName>
        <fullName evidence="7">D-3-phosphoglycerate dehydrogenase</fullName>
    </submittedName>
</protein>
<dbReference type="PANTHER" id="PTHR42789:SF1">
    <property type="entry name" value="D-ISOMER SPECIFIC 2-HYDROXYACID DEHYDROGENASE FAMILY PROTEIN (AFU_ORTHOLOGUE AFUA_6G10090)"/>
    <property type="match status" value="1"/>
</dbReference>
<accession>A0A2P8DQ09</accession>
<evidence type="ECO:0000256" key="2">
    <source>
        <dbReference type="ARBA" id="ARBA00023002"/>
    </source>
</evidence>
<dbReference type="InterPro" id="IPR006140">
    <property type="entry name" value="D-isomer_DH_NAD-bd"/>
</dbReference>
<dbReference type="GO" id="GO:0016616">
    <property type="term" value="F:oxidoreductase activity, acting on the CH-OH group of donors, NAD or NADP as acceptor"/>
    <property type="evidence" value="ECO:0007669"/>
    <property type="project" value="InterPro"/>
</dbReference>
<dbReference type="RefSeq" id="WP_106581749.1">
    <property type="nucleotide sequence ID" value="NZ_PYGA01000003.1"/>
</dbReference>
<dbReference type="InterPro" id="IPR006139">
    <property type="entry name" value="D-isomer_2_OHA_DH_cat_dom"/>
</dbReference>
<dbReference type="AlphaFoldDB" id="A0A2P8DQ09"/>
<evidence type="ECO:0000259" key="6">
    <source>
        <dbReference type="Pfam" id="PF02826"/>
    </source>
</evidence>
<name>A0A2P8DQ09_9ACTN</name>
<evidence type="ECO:0000313" key="8">
    <source>
        <dbReference type="Proteomes" id="UP000240542"/>
    </source>
</evidence>
<keyword evidence="8" id="KW-1185">Reference proteome</keyword>
<reference evidence="7 8" key="1">
    <citation type="submission" date="2018-03" db="EMBL/GenBank/DDBJ databases">
        <title>Genomic Encyclopedia of Archaeal and Bacterial Type Strains, Phase II (KMG-II): from individual species to whole genera.</title>
        <authorList>
            <person name="Goeker M."/>
        </authorList>
    </citation>
    <scope>NUCLEOTIDE SEQUENCE [LARGE SCALE GENOMIC DNA]</scope>
    <source>
        <strain evidence="7 8">DSM 45312</strain>
    </source>
</reference>
<dbReference type="SUPFAM" id="SSF51735">
    <property type="entry name" value="NAD(P)-binding Rossmann-fold domains"/>
    <property type="match status" value="1"/>
</dbReference>